<name>A0A9X2JIU8_9BACT</name>
<dbReference type="AlphaFoldDB" id="A0A9X2JIU8"/>
<evidence type="ECO:0000256" key="1">
    <source>
        <dbReference type="SAM" id="Phobius"/>
    </source>
</evidence>
<organism evidence="2 3">
    <name type="scientific">Aeoliella straminimaris</name>
    <dbReference type="NCBI Taxonomy" id="2954799"/>
    <lineage>
        <taxon>Bacteria</taxon>
        <taxon>Pseudomonadati</taxon>
        <taxon>Planctomycetota</taxon>
        <taxon>Planctomycetia</taxon>
        <taxon>Pirellulales</taxon>
        <taxon>Lacipirellulaceae</taxon>
        <taxon>Aeoliella</taxon>
    </lineage>
</organism>
<evidence type="ECO:0000313" key="2">
    <source>
        <dbReference type="EMBL" id="MCO6047470.1"/>
    </source>
</evidence>
<dbReference type="EMBL" id="JAMXLR010000092">
    <property type="protein sequence ID" value="MCO6047470.1"/>
    <property type="molecule type" value="Genomic_DNA"/>
</dbReference>
<gene>
    <name evidence="2" type="ORF">NG895_26500</name>
</gene>
<dbReference type="Gene3D" id="2.60.120.200">
    <property type="match status" value="1"/>
</dbReference>
<keyword evidence="1" id="KW-0472">Membrane</keyword>
<accession>A0A9X2JIU8</accession>
<feature type="transmembrane region" description="Helical" evidence="1">
    <location>
        <begin position="349"/>
        <end position="366"/>
    </location>
</feature>
<protein>
    <recommendedName>
        <fullName evidence="4">PEP-CTERM protein-sorting domain-containing protein</fullName>
    </recommendedName>
</protein>
<dbReference type="InterPro" id="IPR018247">
    <property type="entry name" value="EF_Hand_1_Ca_BS"/>
</dbReference>
<proteinExistence type="predicted"/>
<keyword evidence="1" id="KW-0812">Transmembrane</keyword>
<feature type="transmembrane region" description="Helical" evidence="1">
    <location>
        <begin position="373"/>
        <end position="393"/>
    </location>
</feature>
<reference evidence="2" key="1">
    <citation type="submission" date="2022-06" db="EMBL/GenBank/DDBJ databases">
        <title>Aeoliella straminimaris, a novel planctomycete from sediments.</title>
        <authorList>
            <person name="Vitorino I.R."/>
            <person name="Lage O.M."/>
        </authorList>
    </citation>
    <scope>NUCLEOTIDE SEQUENCE</scope>
    <source>
        <strain evidence="2">ICT_H6.2</strain>
    </source>
</reference>
<dbReference type="Proteomes" id="UP001155241">
    <property type="component" value="Unassembled WGS sequence"/>
</dbReference>
<evidence type="ECO:0008006" key="4">
    <source>
        <dbReference type="Google" id="ProtNLM"/>
    </source>
</evidence>
<dbReference type="PROSITE" id="PS00018">
    <property type="entry name" value="EF_HAND_1"/>
    <property type="match status" value="1"/>
</dbReference>
<evidence type="ECO:0000313" key="3">
    <source>
        <dbReference type="Proteomes" id="UP001155241"/>
    </source>
</evidence>
<dbReference type="RefSeq" id="WP_252855580.1">
    <property type="nucleotide sequence ID" value="NZ_JAMXLR010000092.1"/>
</dbReference>
<keyword evidence="1" id="KW-1133">Transmembrane helix</keyword>
<comment type="caution">
    <text evidence="2">The sequence shown here is derived from an EMBL/GenBank/DDBJ whole genome shotgun (WGS) entry which is preliminary data.</text>
</comment>
<keyword evidence="3" id="KW-1185">Reference proteome</keyword>
<sequence length="814" mass="84757">MRTTAVGVLSVLGLVMSGLSLSAAEVLRLDFENASNFAEDSSGNGRMGQATDTDLNFFGTLESSTDVPTTSSGTQSINFAPFDFEQGLFIEFLDAEFPDFSVDDSYSISFWVKPSSSYIDDDIGFRGIVSGITADGQDDWQIDNGTAQSMDDPTGARLVGNARTALLPGVGEDPDGDLSSTEWQQVSVSFIGAARAAIVFYGNETTPLGFTASATSSGGFAMDGLTIGGNRNATSQGDDPPAGALYSGLMDDFVVEDTAYIHDGMGGTFMPGDLDLSGGVPDVTDWLAFRAGPRDLSTMAPMDAYAMGDLDFDGDKDIRDFIAFKSLYNAANGVGAFESVAGVAVPEPASLVTLSMAVVAALLVVGRRRLHPLYLRCGVLVLTTLATATWSSMASAVVFDFGDGTFDVANATEDGLANFVLPAEVGQVGAALGERSATVDGITMTIIPKIGDDYDYAQSSWGTNSVGIGIRSITSTGENEGYNNNPDRRRLIDGSAGEAIDFHFDTDVTLHSVRLDEFARGNNILAFEVATVGSQLLLSLSANADPSQEHSLDNMFVPTGTTVSLTTTTPRAGGVLWNSLTLSPGGPPVPMKLKVYADGEMVLVGGTEGGLEPPPGLTIDSLEITSDDDNGDGGSLNSTGYTGLVGTGAYPIGADDGMGWELDEGNNDMGLAESYLLGSSEVLTDEEISLGFAFKPGQERDLRFRYHLEGAATAVAGTIDYVGLSGDFNEDGVVDLADYTVWRNNLGGDASVLNRAGSGGAIVGPADYAVWKDSFGAAVDGAGAIASPMAVPEPSACIALVGALSICMLRRQVA</sequence>